<dbReference type="AlphaFoldDB" id="A0AAW0KTV7"/>
<feature type="domain" description="Cystatin" evidence="4">
    <location>
        <begin position="112"/>
        <end position="175"/>
    </location>
</feature>
<feature type="region of interest" description="Disordered" evidence="3">
    <location>
        <begin position="1"/>
        <end position="60"/>
    </location>
</feature>
<accession>A0AAW0KTV7</accession>
<dbReference type="PANTHER" id="PTHR31260:SF69">
    <property type="entry name" value="CYSTATIN_MONELLIN SUPERFAMILY PROTEIN"/>
    <property type="match status" value="1"/>
</dbReference>
<evidence type="ECO:0000256" key="1">
    <source>
        <dbReference type="ARBA" id="ARBA00022690"/>
    </source>
</evidence>
<comment type="caution">
    <text evidence="5">The sequence shown here is derived from an EMBL/GenBank/DDBJ whole genome shotgun (WGS) entry which is preliminary data.</text>
</comment>
<evidence type="ECO:0000313" key="5">
    <source>
        <dbReference type="EMBL" id="KAK7842157.1"/>
    </source>
</evidence>
<proteinExistence type="predicted"/>
<dbReference type="GO" id="GO:0004869">
    <property type="term" value="F:cysteine-type endopeptidase inhibitor activity"/>
    <property type="evidence" value="ECO:0007669"/>
    <property type="project" value="UniProtKB-KW"/>
</dbReference>
<evidence type="ECO:0000256" key="3">
    <source>
        <dbReference type="SAM" id="MobiDB-lite"/>
    </source>
</evidence>
<dbReference type="InterPro" id="IPR046350">
    <property type="entry name" value="Cystatin_sf"/>
</dbReference>
<keyword evidence="1" id="KW-0646">Protease inhibitor</keyword>
<dbReference type="CDD" id="cd00042">
    <property type="entry name" value="CY"/>
    <property type="match status" value="1"/>
</dbReference>
<dbReference type="InterPro" id="IPR006462">
    <property type="entry name" value="MS5"/>
</dbReference>
<evidence type="ECO:0000256" key="2">
    <source>
        <dbReference type="ARBA" id="ARBA00022704"/>
    </source>
</evidence>
<dbReference type="PANTHER" id="PTHR31260">
    <property type="entry name" value="CYSTATIN/MONELLIN SUPERFAMILY PROTEIN"/>
    <property type="match status" value="1"/>
</dbReference>
<evidence type="ECO:0000313" key="6">
    <source>
        <dbReference type="Proteomes" id="UP000237347"/>
    </source>
</evidence>
<keyword evidence="6" id="KW-1185">Reference proteome</keyword>
<dbReference type="Gramene" id="rna-CFP56_63597">
    <property type="protein sequence ID" value="cds-POE84546.1"/>
    <property type="gene ID" value="gene-CFP56_63597"/>
</dbReference>
<evidence type="ECO:0000259" key="4">
    <source>
        <dbReference type="Pfam" id="PF00031"/>
    </source>
</evidence>
<dbReference type="Gene3D" id="3.10.450.10">
    <property type="match status" value="1"/>
</dbReference>
<protein>
    <submittedName>
        <fullName evidence="5">Cysteine proteinase inhibitor 3</fullName>
    </submittedName>
</protein>
<dbReference type="Proteomes" id="UP000237347">
    <property type="component" value="Unassembled WGS sequence"/>
</dbReference>
<feature type="compositionally biased region" description="Acidic residues" evidence="3">
    <location>
        <begin position="48"/>
        <end position="60"/>
    </location>
</feature>
<dbReference type="InterPro" id="IPR000010">
    <property type="entry name" value="Cystatin_dom"/>
</dbReference>
<keyword evidence="2" id="KW-0789">Thiol protease inhibitor</keyword>
<organism evidence="5 6">
    <name type="scientific">Quercus suber</name>
    <name type="common">Cork oak</name>
    <dbReference type="NCBI Taxonomy" id="58331"/>
    <lineage>
        <taxon>Eukaryota</taxon>
        <taxon>Viridiplantae</taxon>
        <taxon>Streptophyta</taxon>
        <taxon>Embryophyta</taxon>
        <taxon>Tracheophyta</taxon>
        <taxon>Spermatophyta</taxon>
        <taxon>Magnoliopsida</taxon>
        <taxon>eudicotyledons</taxon>
        <taxon>Gunneridae</taxon>
        <taxon>Pentapetalae</taxon>
        <taxon>rosids</taxon>
        <taxon>fabids</taxon>
        <taxon>Fagales</taxon>
        <taxon>Fagaceae</taxon>
        <taxon>Quercus</taxon>
    </lineage>
</organism>
<dbReference type="InterPro" id="IPR006525">
    <property type="entry name" value="Cystatin-related_pln"/>
</dbReference>
<dbReference type="NCBIfam" id="TIGR01638">
    <property type="entry name" value="Atha_cystat_rel"/>
    <property type="match status" value="1"/>
</dbReference>
<dbReference type="EMBL" id="PKMF04000225">
    <property type="protein sequence ID" value="KAK7842157.1"/>
    <property type="molecule type" value="Genomic_DNA"/>
</dbReference>
<sequence>MAAVSADVFVPRLEEKHEEPPEKKQKKTDEERQEEEDAPNREKVGLPLDDDDDDDDDDCFPGELPEMTRAECFLYHQQVNESGGFDVDDFSHSFACGRIETMGFEGVIDDADKKKLGEYSMKAIHKYNTDEKKNFTFKEVVKANVQCVAGLMYYITFKAEDASTATIETFQAKVWRGIGFVEVTSIRVKPISISKQGNEDLAICCSRSS</sequence>
<feature type="compositionally biased region" description="Basic and acidic residues" evidence="3">
    <location>
        <begin position="12"/>
        <end position="30"/>
    </location>
</feature>
<reference evidence="5 6" key="1">
    <citation type="journal article" date="2018" name="Sci. Data">
        <title>The draft genome sequence of cork oak.</title>
        <authorList>
            <person name="Ramos A.M."/>
            <person name="Usie A."/>
            <person name="Barbosa P."/>
            <person name="Barros P.M."/>
            <person name="Capote T."/>
            <person name="Chaves I."/>
            <person name="Simoes F."/>
            <person name="Abreu I."/>
            <person name="Carrasquinho I."/>
            <person name="Faro C."/>
            <person name="Guimaraes J.B."/>
            <person name="Mendonca D."/>
            <person name="Nobrega F."/>
            <person name="Rodrigues L."/>
            <person name="Saibo N.J.M."/>
            <person name="Varela M.C."/>
            <person name="Egas C."/>
            <person name="Matos J."/>
            <person name="Miguel C.M."/>
            <person name="Oliveira M.M."/>
            <person name="Ricardo C.P."/>
            <person name="Goncalves S."/>
        </authorList>
    </citation>
    <scope>NUCLEOTIDE SEQUENCE [LARGE SCALE GENOMIC DNA]</scope>
    <source>
        <strain evidence="6">cv. HL8</strain>
    </source>
</reference>
<dbReference type="SUPFAM" id="SSF54403">
    <property type="entry name" value="Cystatin/monellin"/>
    <property type="match status" value="1"/>
</dbReference>
<dbReference type="Pfam" id="PF00031">
    <property type="entry name" value="Cystatin"/>
    <property type="match status" value="1"/>
</dbReference>
<gene>
    <name evidence="5" type="primary">CYS3_1</name>
    <name evidence="5" type="ORF">CFP56_014257</name>
</gene>
<name>A0AAW0KTV7_QUESU</name>